<dbReference type="InterPro" id="IPR029510">
    <property type="entry name" value="Ald_DH_CS_GLU"/>
</dbReference>
<dbReference type="Gene3D" id="3.40.605.10">
    <property type="entry name" value="Aldehyde Dehydrogenase, Chain A, domain 1"/>
    <property type="match status" value="2"/>
</dbReference>
<dbReference type="PANTHER" id="PTHR43353:SF6">
    <property type="entry name" value="CYTOPLASMIC ALDEHYDE DEHYDROGENASE (EUROFUNG)"/>
    <property type="match status" value="1"/>
</dbReference>
<proteinExistence type="inferred from homology"/>
<evidence type="ECO:0000256" key="1">
    <source>
        <dbReference type="ARBA" id="ARBA00023002"/>
    </source>
</evidence>
<gene>
    <name evidence="5" type="ORF">ARMGADRAFT_1089318</name>
</gene>
<dbReference type="PANTHER" id="PTHR43353">
    <property type="entry name" value="SUCCINATE-SEMIALDEHYDE DEHYDROGENASE, MITOCHONDRIAL"/>
    <property type="match status" value="1"/>
</dbReference>
<feature type="domain" description="Aldehyde dehydrogenase" evidence="4">
    <location>
        <begin position="94"/>
        <end position="478"/>
    </location>
</feature>
<dbReference type="InterPro" id="IPR016162">
    <property type="entry name" value="Ald_DH_N"/>
</dbReference>
<dbReference type="STRING" id="47427.A0A2H3D7K0"/>
<reference evidence="6" key="1">
    <citation type="journal article" date="2017" name="Nat. Ecol. Evol.">
        <title>Genome expansion and lineage-specific genetic innovations in the forest pathogenic fungi Armillaria.</title>
        <authorList>
            <person name="Sipos G."/>
            <person name="Prasanna A.N."/>
            <person name="Walter M.C."/>
            <person name="O'Connor E."/>
            <person name="Balint B."/>
            <person name="Krizsan K."/>
            <person name="Kiss B."/>
            <person name="Hess J."/>
            <person name="Varga T."/>
            <person name="Slot J."/>
            <person name="Riley R."/>
            <person name="Boka B."/>
            <person name="Rigling D."/>
            <person name="Barry K."/>
            <person name="Lee J."/>
            <person name="Mihaltcheva S."/>
            <person name="LaButti K."/>
            <person name="Lipzen A."/>
            <person name="Waldron R."/>
            <person name="Moloney N.M."/>
            <person name="Sperisen C."/>
            <person name="Kredics L."/>
            <person name="Vagvoelgyi C."/>
            <person name="Patrignani A."/>
            <person name="Fitzpatrick D."/>
            <person name="Nagy I."/>
            <person name="Doyle S."/>
            <person name="Anderson J.B."/>
            <person name="Grigoriev I.V."/>
            <person name="Gueldener U."/>
            <person name="Muensterkoetter M."/>
            <person name="Nagy L.G."/>
        </authorList>
    </citation>
    <scope>NUCLEOTIDE SEQUENCE [LARGE SCALE GENOMIC DNA]</scope>
    <source>
        <strain evidence="6">Ar21-2</strain>
    </source>
</reference>
<evidence type="ECO:0000256" key="3">
    <source>
        <dbReference type="RuleBase" id="RU003345"/>
    </source>
</evidence>
<name>A0A2H3D7K0_ARMGA</name>
<evidence type="ECO:0000256" key="2">
    <source>
        <dbReference type="PROSITE-ProRule" id="PRU10007"/>
    </source>
</evidence>
<evidence type="ECO:0000259" key="4">
    <source>
        <dbReference type="Pfam" id="PF00171"/>
    </source>
</evidence>
<evidence type="ECO:0000313" key="6">
    <source>
        <dbReference type="Proteomes" id="UP000217790"/>
    </source>
</evidence>
<comment type="similarity">
    <text evidence="3">Belongs to the aldehyde dehydrogenase family.</text>
</comment>
<dbReference type="OrthoDB" id="310895at2759"/>
<dbReference type="PROSITE" id="PS00687">
    <property type="entry name" value="ALDEHYDE_DEHYDR_GLU"/>
    <property type="match status" value="1"/>
</dbReference>
<dbReference type="Pfam" id="PF00171">
    <property type="entry name" value="Aldedh"/>
    <property type="match status" value="1"/>
</dbReference>
<keyword evidence="6" id="KW-1185">Reference proteome</keyword>
<dbReference type="InterPro" id="IPR050740">
    <property type="entry name" value="Aldehyde_DH_Superfamily"/>
</dbReference>
<dbReference type="Gene3D" id="3.40.309.10">
    <property type="entry name" value="Aldehyde Dehydrogenase, Chain A, domain 2"/>
    <property type="match status" value="1"/>
</dbReference>
<dbReference type="EMBL" id="KZ293706">
    <property type="protein sequence ID" value="PBK83466.1"/>
    <property type="molecule type" value="Genomic_DNA"/>
</dbReference>
<evidence type="ECO:0000313" key="5">
    <source>
        <dbReference type="EMBL" id="PBK83466.1"/>
    </source>
</evidence>
<dbReference type="SUPFAM" id="SSF53720">
    <property type="entry name" value="ALDH-like"/>
    <property type="match status" value="1"/>
</dbReference>
<dbReference type="InterPro" id="IPR016161">
    <property type="entry name" value="Ald_DH/histidinol_DH"/>
</dbReference>
<accession>A0A2H3D7K0</accession>
<organism evidence="5 6">
    <name type="scientific">Armillaria gallica</name>
    <name type="common">Bulbous honey fungus</name>
    <name type="synonym">Armillaria bulbosa</name>
    <dbReference type="NCBI Taxonomy" id="47427"/>
    <lineage>
        <taxon>Eukaryota</taxon>
        <taxon>Fungi</taxon>
        <taxon>Dikarya</taxon>
        <taxon>Basidiomycota</taxon>
        <taxon>Agaricomycotina</taxon>
        <taxon>Agaricomycetes</taxon>
        <taxon>Agaricomycetidae</taxon>
        <taxon>Agaricales</taxon>
        <taxon>Marasmiineae</taxon>
        <taxon>Physalacriaceae</taxon>
        <taxon>Armillaria</taxon>
    </lineage>
</organism>
<dbReference type="AlphaFoldDB" id="A0A2H3D7K0"/>
<dbReference type="Proteomes" id="UP000217790">
    <property type="component" value="Unassembled WGS sequence"/>
</dbReference>
<dbReference type="InterPro" id="IPR016163">
    <property type="entry name" value="Ald_DH_C"/>
</dbReference>
<dbReference type="InParanoid" id="A0A2H3D7K0"/>
<feature type="active site" evidence="2">
    <location>
        <position position="263"/>
    </location>
</feature>
<dbReference type="GO" id="GO:0004777">
    <property type="term" value="F:succinate-semialdehyde dehydrogenase (NAD+) activity"/>
    <property type="evidence" value="ECO:0007669"/>
    <property type="project" value="TreeGrafter"/>
</dbReference>
<sequence length="495" mass="53475">MNSEMHVMFRRIALNKIIHRTIAESRIRMSEANPFTPLFVNGQKVPSSDNKTFDVVNPYSHSVVGRAASATSADCLAAIDAAHAAFKTWEHSPLQQLYEEETAAPADFCMYNWGSSQQFLRDTAKLGDLLGEERTASDRAPGSEVLVQRRAMGVIFSIAPWNAPVALALRAIAVPILCGNTVVLKSSELSPRSQFIVADLFQEARLPAGVLNLVSVSREDSPALTAEIITHPFVRKINFTGSDRVGRIIAGEAAKYLRPCVFELGGKAPAIVLGDVDIDVAAKGIVSGALVYLGQVCMSTSRVLVQRGVSDALTEKICGLCKSLKAGDLYTDPTAKISALFSEPSADNVLSMFREAIGEGAQVLVGDVTRDGSVIQPHVFTGVKPGTRLWEREAFGPELSITTFDTIDEAIELANMSDYTLSSSLWTSDLGAAEKLAPRIRTGYTNINGSTIHSESFLGLFGLGGSSGYGRFSTEDFTDRRLVVFHPPPQYHLTS</sequence>
<dbReference type="GO" id="GO:0009450">
    <property type="term" value="P:gamma-aminobutyric acid catabolic process"/>
    <property type="evidence" value="ECO:0007669"/>
    <property type="project" value="TreeGrafter"/>
</dbReference>
<keyword evidence="1 3" id="KW-0560">Oxidoreductase</keyword>
<dbReference type="InterPro" id="IPR015590">
    <property type="entry name" value="Aldehyde_DH_dom"/>
</dbReference>
<protein>
    <submittedName>
        <fullName evidence="5">ALDH-like protein</fullName>
    </submittedName>
</protein>
<dbReference type="OMA" id="CTVAMKM"/>